<sequence length="776" mass="89371">MLNKTLLSRFLILVSIHLTAHSQPPKIWNVPLKNENFIGRTQELEKIQQQLMNSSMGRYFVITGIAGIGKTQLAKEYAHKNYNNYDIVWWFDASKDISSQIVKFCEQWNNVSPVSERIQIKQISLNTLIEVAKNKLRTIDQSWLLIFDNASDIKVIEKYIPEKHSQKLNHILITSKNSATWNNQLLLKNFTRAESLEYIKRILDDQDIKNAEDLAETLKDYPLALAQAVAYLKTHPSSNIENYKKIINEGIVQEARDKTIYEGNFMDNYSETASRTLKISFNEIKKNNPEAHALLIFMSYLDSKNISANIIKKWIHYAKIVSDYNFLIATLLKHSLIEIHKPEKTIKGDNTSYNIHEIVQNEIQREATQDQAKQIINHGIEAFLDLLNQETDVMVQSLLENRETLYHLEKIATHANAIGIKTPSLLTLRVLLLECYLSGLRDLDLAEKSVKEISALNKDVNFSSEFMHALYLINLGNYYAWKISDIHLSIKNMGEALSILLKLDGQNNEKLRTITNLAQFYTVFGNVKTAKEYAQQGEKFYEAANSKIYKSLFRFAKSLILTDEGDLQQAYEESITAEQLIKTIEEYPVLKFALYIQQSEILLKQRKVTDGLKVAEKAYHQCQEFFQTDDHAMPARSRVMLAALKSLKGQLDEAILILKQCIETYNKAYKGESKHTNQAFAHKVLGDIYFKKGELEKAYDEYLRTEKIYDNVCLVKGLDDVSDLYMKLSLLGLSIKDKFLAQKYLQKHTQEFGATHHRTLEIIKNFDVHKVPLSAI</sequence>
<dbReference type="SUPFAM" id="SSF52540">
    <property type="entry name" value="P-loop containing nucleoside triphosphate hydrolases"/>
    <property type="match status" value="1"/>
</dbReference>
<dbReference type="SUPFAM" id="SSF48452">
    <property type="entry name" value="TPR-like"/>
    <property type="match status" value="1"/>
</dbReference>
<evidence type="ECO:0000313" key="3">
    <source>
        <dbReference type="Proteomes" id="UP000664414"/>
    </source>
</evidence>
<dbReference type="Proteomes" id="UP000664414">
    <property type="component" value="Unassembled WGS sequence"/>
</dbReference>
<dbReference type="PANTHER" id="PTHR35205">
    <property type="entry name" value="NB-ARC AND TPR DOMAIN PROTEIN"/>
    <property type="match status" value="1"/>
</dbReference>
<dbReference type="AlphaFoldDB" id="A0A8J7TVI8"/>
<feature type="domain" description="NB-ARC" evidence="1">
    <location>
        <begin position="41"/>
        <end position="196"/>
    </location>
</feature>
<dbReference type="InterPro" id="IPR011990">
    <property type="entry name" value="TPR-like_helical_dom_sf"/>
</dbReference>
<dbReference type="EMBL" id="JAFKGL010000016">
    <property type="protein sequence ID" value="MBN9413054.1"/>
    <property type="molecule type" value="Genomic_DNA"/>
</dbReference>
<dbReference type="InterPro" id="IPR027417">
    <property type="entry name" value="P-loop_NTPase"/>
</dbReference>
<proteinExistence type="predicted"/>
<evidence type="ECO:0000259" key="1">
    <source>
        <dbReference type="Pfam" id="PF00931"/>
    </source>
</evidence>
<name>A0A8J7TVI8_9PROT</name>
<comment type="caution">
    <text evidence="2">The sequence shown here is derived from an EMBL/GenBank/DDBJ whole genome shotgun (WGS) entry which is preliminary data.</text>
</comment>
<gene>
    <name evidence="2" type="ORF">J0H12_03940</name>
</gene>
<dbReference type="Gene3D" id="3.40.50.300">
    <property type="entry name" value="P-loop containing nucleotide triphosphate hydrolases"/>
    <property type="match status" value="1"/>
</dbReference>
<dbReference type="GO" id="GO:0043531">
    <property type="term" value="F:ADP binding"/>
    <property type="evidence" value="ECO:0007669"/>
    <property type="project" value="InterPro"/>
</dbReference>
<dbReference type="InterPro" id="IPR002182">
    <property type="entry name" value="NB-ARC"/>
</dbReference>
<dbReference type="Gene3D" id="1.25.40.10">
    <property type="entry name" value="Tetratricopeptide repeat domain"/>
    <property type="match status" value="2"/>
</dbReference>
<accession>A0A8J7TVI8</accession>
<organism evidence="2 3">
    <name type="scientific">Candidatus Paracaedimonas acanthamoebae</name>
    <dbReference type="NCBI Taxonomy" id="244581"/>
    <lineage>
        <taxon>Bacteria</taxon>
        <taxon>Pseudomonadati</taxon>
        <taxon>Pseudomonadota</taxon>
        <taxon>Alphaproteobacteria</taxon>
        <taxon>Holosporales</taxon>
        <taxon>Caedimonadaceae</taxon>
        <taxon>Candidatus Paracaedimonas</taxon>
    </lineage>
</organism>
<protein>
    <recommendedName>
        <fullName evidence="1">NB-ARC domain-containing protein</fullName>
    </recommendedName>
</protein>
<evidence type="ECO:0000313" key="2">
    <source>
        <dbReference type="EMBL" id="MBN9413054.1"/>
    </source>
</evidence>
<dbReference type="Pfam" id="PF00931">
    <property type="entry name" value="NB-ARC"/>
    <property type="match status" value="1"/>
</dbReference>
<dbReference type="PANTHER" id="PTHR35205:SF1">
    <property type="entry name" value="ZU5 DOMAIN-CONTAINING PROTEIN"/>
    <property type="match status" value="1"/>
</dbReference>
<reference evidence="2" key="1">
    <citation type="submission" date="2021-02" db="EMBL/GenBank/DDBJ databases">
        <title>Thiocyanate and organic carbon inputs drive convergent selection for specific autotrophic Afipia and Thiobacillus strains within complex microbiomes.</title>
        <authorList>
            <person name="Huddy R.J."/>
            <person name="Sachdeva R."/>
            <person name="Kadzinga F."/>
            <person name="Kantor R.S."/>
            <person name="Harrison S.T.L."/>
            <person name="Banfield J.F."/>
        </authorList>
    </citation>
    <scope>NUCLEOTIDE SEQUENCE</scope>
    <source>
        <strain evidence="2">SCN18_10_11_15_R4_P_38_20</strain>
    </source>
</reference>